<evidence type="ECO:0000256" key="1">
    <source>
        <dbReference type="SAM" id="MobiDB-lite"/>
    </source>
</evidence>
<dbReference type="AlphaFoldDB" id="K0TDA5"/>
<reference evidence="2 3" key="1">
    <citation type="journal article" date="2012" name="Genome Biol.">
        <title>Genome and low-iron response of an oceanic diatom adapted to chronic iron limitation.</title>
        <authorList>
            <person name="Lommer M."/>
            <person name="Specht M."/>
            <person name="Roy A.S."/>
            <person name="Kraemer L."/>
            <person name="Andreson R."/>
            <person name="Gutowska M.A."/>
            <person name="Wolf J."/>
            <person name="Bergner S.V."/>
            <person name="Schilhabel M.B."/>
            <person name="Klostermeier U.C."/>
            <person name="Beiko R.G."/>
            <person name="Rosenstiel P."/>
            <person name="Hippler M."/>
            <person name="Laroche J."/>
        </authorList>
    </citation>
    <scope>NUCLEOTIDE SEQUENCE [LARGE SCALE GENOMIC DNA]</scope>
    <source>
        <strain evidence="2 3">CCMP1005</strain>
    </source>
</reference>
<name>K0TDA5_THAOC</name>
<sequence length="110" mass="12231">MLMHGKLNLLGRSPSSALSDIALLRARWGDSPVYVHAASAYFVPCVDSTDGDGLWSNWSDLRQGQSASGRVWAVRGKRNALKGEKRERKERKEKEEEKEERGTSQSKGGN</sequence>
<accession>K0TDA5</accession>
<dbReference type="EMBL" id="AGNL01007176">
    <property type="protein sequence ID" value="EJK71481.1"/>
    <property type="molecule type" value="Genomic_DNA"/>
</dbReference>
<proteinExistence type="predicted"/>
<keyword evidence="3" id="KW-1185">Reference proteome</keyword>
<evidence type="ECO:0000313" key="2">
    <source>
        <dbReference type="EMBL" id="EJK71481.1"/>
    </source>
</evidence>
<comment type="caution">
    <text evidence="2">The sequence shown here is derived from an EMBL/GenBank/DDBJ whole genome shotgun (WGS) entry which is preliminary data.</text>
</comment>
<feature type="compositionally biased region" description="Basic and acidic residues" evidence="1">
    <location>
        <begin position="81"/>
        <end position="102"/>
    </location>
</feature>
<gene>
    <name evidence="2" type="ORF">THAOC_07075</name>
</gene>
<evidence type="ECO:0000313" key="3">
    <source>
        <dbReference type="Proteomes" id="UP000266841"/>
    </source>
</evidence>
<organism evidence="2 3">
    <name type="scientific">Thalassiosira oceanica</name>
    <name type="common">Marine diatom</name>
    <dbReference type="NCBI Taxonomy" id="159749"/>
    <lineage>
        <taxon>Eukaryota</taxon>
        <taxon>Sar</taxon>
        <taxon>Stramenopiles</taxon>
        <taxon>Ochrophyta</taxon>
        <taxon>Bacillariophyta</taxon>
        <taxon>Coscinodiscophyceae</taxon>
        <taxon>Thalassiosirophycidae</taxon>
        <taxon>Thalassiosirales</taxon>
        <taxon>Thalassiosiraceae</taxon>
        <taxon>Thalassiosira</taxon>
    </lineage>
</organism>
<feature type="region of interest" description="Disordered" evidence="1">
    <location>
        <begin position="72"/>
        <end position="110"/>
    </location>
</feature>
<dbReference type="Proteomes" id="UP000266841">
    <property type="component" value="Unassembled WGS sequence"/>
</dbReference>
<protein>
    <submittedName>
        <fullName evidence="2">Uncharacterized protein</fullName>
    </submittedName>
</protein>